<evidence type="ECO:0000313" key="5">
    <source>
        <dbReference type="Proteomes" id="UP001057455"/>
    </source>
</evidence>
<name>A0A9W5TD28_BABOV</name>
<evidence type="ECO:0000256" key="1">
    <source>
        <dbReference type="ARBA" id="ARBA00004123"/>
    </source>
</evidence>
<comment type="similarity">
    <text evidence="2">Belongs to the replication factor A protein 3 family.</text>
</comment>
<protein>
    <submittedName>
        <fullName evidence="4">Kinase family protein, putative</fullName>
    </submittedName>
</protein>
<keyword evidence="3" id="KW-0539">Nucleus</keyword>
<dbReference type="GO" id="GO:0006281">
    <property type="term" value="P:DNA repair"/>
    <property type="evidence" value="ECO:0007669"/>
    <property type="project" value="InterPro"/>
</dbReference>
<sequence>MEEDLLCVDTKSQMAMLCNFEMMKQRIGDSIRTIGIVLSAEGTNAVIQTVDGGKVSCILGQDEGLVTSQVVEISAVQYGQIYRWDDLPDLSHLNSTIKLLNNPRVAKYLVIAAKQTTES</sequence>
<evidence type="ECO:0000256" key="3">
    <source>
        <dbReference type="ARBA" id="ARBA00023242"/>
    </source>
</evidence>
<keyword evidence="5" id="KW-1185">Reference proteome</keyword>
<evidence type="ECO:0000256" key="2">
    <source>
        <dbReference type="ARBA" id="ARBA00009761"/>
    </source>
</evidence>
<organism evidence="4 5">
    <name type="scientific">Babesia ovis</name>
    <dbReference type="NCBI Taxonomy" id="5869"/>
    <lineage>
        <taxon>Eukaryota</taxon>
        <taxon>Sar</taxon>
        <taxon>Alveolata</taxon>
        <taxon>Apicomplexa</taxon>
        <taxon>Aconoidasida</taxon>
        <taxon>Piroplasmida</taxon>
        <taxon>Babesiidae</taxon>
        <taxon>Babesia</taxon>
    </lineage>
</organism>
<dbReference type="GO" id="GO:0003677">
    <property type="term" value="F:DNA binding"/>
    <property type="evidence" value="ECO:0007669"/>
    <property type="project" value="InterPro"/>
</dbReference>
<keyword evidence="4" id="KW-0418">Kinase</keyword>
<dbReference type="Pfam" id="PF08661">
    <property type="entry name" value="Rep_fac-A_3"/>
    <property type="match status" value="1"/>
</dbReference>
<dbReference type="GO" id="GO:0006260">
    <property type="term" value="P:DNA replication"/>
    <property type="evidence" value="ECO:0007669"/>
    <property type="project" value="InterPro"/>
</dbReference>
<dbReference type="AlphaFoldDB" id="A0A9W5TD28"/>
<keyword evidence="4" id="KW-0808">Transferase</keyword>
<accession>A0A9W5TD28</accession>
<evidence type="ECO:0000313" key="4">
    <source>
        <dbReference type="EMBL" id="GFE55583.1"/>
    </source>
</evidence>
<comment type="caution">
    <text evidence="4">The sequence shown here is derived from an EMBL/GenBank/DDBJ whole genome shotgun (WGS) entry which is preliminary data.</text>
</comment>
<dbReference type="GO" id="GO:0016301">
    <property type="term" value="F:kinase activity"/>
    <property type="evidence" value="ECO:0007669"/>
    <property type="project" value="UniProtKB-KW"/>
</dbReference>
<dbReference type="Proteomes" id="UP001057455">
    <property type="component" value="Unassembled WGS sequence"/>
</dbReference>
<dbReference type="GO" id="GO:0031981">
    <property type="term" value="C:nuclear lumen"/>
    <property type="evidence" value="ECO:0007669"/>
    <property type="project" value="UniProtKB-ARBA"/>
</dbReference>
<reference evidence="4" key="1">
    <citation type="submission" date="2019-12" db="EMBL/GenBank/DDBJ databases">
        <title>Genome sequence of Babesia ovis.</title>
        <authorList>
            <person name="Yamagishi J."/>
            <person name="Sevinc F."/>
            <person name="Xuan X."/>
        </authorList>
    </citation>
    <scope>NUCLEOTIDE SEQUENCE</scope>
    <source>
        <strain evidence="4">Selcuk</strain>
    </source>
</reference>
<dbReference type="InterPro" id="IPR013970">
    <property type="entry name" value="Rfa2"/>
</dbReference>
<dbReference type="InterPro" id="IPR012340">
    <property type="entry name" value="NA-bd_OB-fold"/>
</dbReference>
<dbReference type="EMBL" id="BLIY01000022">
    <property type="protein sequence ID" value="GFE55583.1"/>
    <property type="molecule type" value="Genomic_DNA"/>
</dbReference>
<gene>
    <name evidence="4" type="ORF">BaOVIS_029870</name>
</gene>
<dbReference type="GO" id="GO:0006310">
    <property type="term" value="P:DNA recombination"/>
    <property type="evidence" value="ECO:0007669"/>
    <property type="project" value="InterPro"/>
</dbReference>
<comment type="subcellular location">
    <subcellularLocation>
        <location evidence="1">Nucleus</location>
    </subcellularLocation>
</comment>
<proteinExistence type="inferred from homology"/>
<dbReference type="Gene3D" id="2.40.50.140">
    <property type="entry name" value="Nucleic acid-binding proteins"/>
    <property type="match status" value="1"/>
</dbReference>
<dbReference type="OrthoDB" id="188186at2759"/>